<dbReference type="EMBL" id="JARBJD010000100">
    <property type="protein sequence ID" value="KAK2952673.1"/>
    <property type="molecule type" value="Genomic_DNA"/>
</dbReference>
<keyword evidence="2" id="KW-1185">Reference proteome</keyword>
<protein>
    <submittedName>
        <fullName evidence="1">Uncharacterized protein</fullName>
    </submittedName>
</protein>
<name>A0ABQ9XJR4_9EUKA</name>
<sequence length="346" mass="39422">MAGLTTKRSTSTDLPCPDCSAFLDWDEEELDSFDERVVVFRSLVASLNCQPALDDSLEAKAVNLLKSVVPKNRESADSILSSFKSIPDEYSINLVQSFVVLISTSSLAIIAVSMKILNDLLWYNSTNDLLAVVRADLITQIINTLNPLSLSFAEAEDIHVNLLKTITRPVRLSTPDGFPKLQNSHDDDQQAVHETVLTQVLAPSAKYIWHLCVNRYSIIEVNLSAYFLALLTRILHTSPYYHPTLEFVLNMPVILTIPSCLTFLENARSIWDFMTQMIDIQQEWNNTWGEVRQMWRTVVRMLRMEGFEDVMEEKLRNVETTAFGGWIIANSIKWSNMQGMNLLQRW</sequence>
<reference evidence="1 2" key="1">
    <citation type="journal article" date="2022" name="bioRxiv">
        <title>Genomics of Preaxostyla Flagellates Illuminates Evolutionary Transitions and the Path Towards Mitochondrial Loss.</title>
        <authorList>
            <person name="Novak L.V.F."/>
            <person name="Treitli S.C."/>
            <person name="Pyrih J."/>
            <person name="Halakuc P."/>
            <person name="Pipaliya S.V."/>
            <person name="Vacek V."/>
            <person name="Brzon O."/>
            <person name="Soukal P."/>
            <person name="Eme L."/>
            <person name="Dacks J.B."/>
            <person name="Karnkowska A."/>
            <person name="Elias M."/>
            <person name="Hampl V."/>
        </authorList>
    </citation>
    <scope>NUCLEOTIDE SEQUENCE [LARGE SCALE GENOMIC DNA]</scope>
    <source>
        <strain evidence="1">NAU3</strain>
        <tissue evidence="1">Gut</tissue>
    </source>
</reference>
<evidence type="ECO:0000313" key="2">
    <source>
        <dbReference type="Proteomes" id="UP001281761"/>
    </source>
</evidence>
<evidence type="ECO:0000313" key="1">
    <source>
        <dbReference type="EMBL" id="KAK2952673.1"/>
    </source>
</evidence>
<organism evidence="1 2">
    <name type="scientific">Blattamonas nauphoetae</name>
    <dbReference type="NCBI Taxonomy" id="2049346"/>
    <lineage>
        <taxon>Eukaryota</taxon>
        <taxon>Metamonada</taxon>
        <taxon>Preaxostyla</taxon>
        <taxon>Oxymonadida</taxon>
        <taxon>Blattamonas</taxon>
    </lineage>
</organism>
<dbReference type="Proteomes" id="UP001281761">
    <property type="component" value="Unassembled WGS sequence"/>
</dbReference>
<accession>A0ABQ9XJR4</accession>
<gene>
    <name evidence="1" type="ORF">BLNAU_12322</name>
</gene>
<proteinExistence type="predicted"/>
<comment type="caution">
    <text evidence="1">The sequence shown here is derived from an EMBL/GenBank/DDBJ whole genome shotgun (WGS) entry which is preliminary data.</text>
</comment>